<evidence type="ECO:0000313" key="1">
    <source>
        <dbReference type="EMBL" id="GBE86607.1"/>
    </source>
</evidence>
<keyword evidence="2" id="KW-1185">Reference proteome</keyword>
<reference evidence="1 2" key="1">
    <citation type="journal article" date="2018" name="Sci. Rep.">
        <title>Genome sequence of the cauliflower mushroom Sparassis crispa (Hanabiratake) and its association with beneficial usage.</title>
        <authorList>
            <person name="Kiyama R."/>
            <person name="Furutani Y."/>
            <person name="Kawaguchi K."/>
            <person name="Nakanishi T."/>
        </authorList>
    </citation>
    <scope>NUCLEOTIDE SEQUENCE [LARGE SCALE GENOMIC DNA]</scope>
</reference>
<dbReference type="GeneID" id="38783524"/>
<evidence type="ECO:0000313" key="2">
    <source>
        <dbReference type="Proteomes" id="UP000287166"/>
    </source>
</evidence>
<protein>
    <submittedName>
        <fullName evidence="1">Uncharacterized protein</fullName>
    </submittedName>
</protein>
<dbReference type="EMBL" id="BFAD01000009">
    <property type="protein sequence ID" value="GBE86607.1"/>
    <property type="molecule type" value="Genomic_DNA"/>
</dbReference>
<proteinExistence type="predicted"/>
<dbReference type="InParanoid" id="A0A401GWK4"/>
<name>A0A401GWK4_9APHY</name>
<organism evidence="1 2">
    <name type="scientific">Sparassis crispa</name>
    <dbReference type="NCBI Taxonomy" id="139825"/>
    <lineage>
        <taxon>Eukaryota</taxon>
        <taxon>Fungi</taxon>
        <taxon>Dikarya</taxon>
        <taxon>Basidiomycota</taxon>
        <taxon>Agaricomycotina</taxon>
        <taxon>Agaricomycetes</taxon>
        <taxon>Polyporales</taxon>
        <taxon>Sparassidaceae</taxon>
        <taxon>Sparassis</taxon>
    </lineage>
</organism>
<sequence length="321" mass="36598">MSHSAKENDHQERSRRTYLRGKILHEHLEQVARRHSGPDAQRLVDGLTYASAISLLDQTPQHCTTVLANPESVEATENDEDVERCVSGGLSETDLKRFGSPSTLMTSQIQKQLLVELKRTLLTVVEFWSDEEDATEEERLQSAFELPENIRLQKERIVQQRAELKEHYVRTQNLVNDINEIHPRLEEVLINALTTLPPILNASRVAKADVLSMTIETCLLRLSLIRARAHTALYGRTSSKNPDATMSRALVVAHGKLAAKQHTQREEERVLDRQIEEYERLLSLVDGRDGGFAQVVKDRARVRSETQECKRDLRRLGWTGD</sequence>
<accession>A0A401GWK4</accession>
<gene>
    <name evidence="1" type="ORF">SCP_0904860</name>
</gene>
<dbReference type="OrthoDB" id="3244737at2759"/>
<comment type="caution">
    <text evidence="1">The sequence shown here is derived from an EMBL/GenBank/DDBJ whole genome shotgun (WGS) entry which is preliminary data.</text>
</comment>
<dbReference type="RefSeq" id="XP_027617520.1">
    <property type="nucleotide sequence ID" value="XM_027761719.1"/>
</dbReference>
<dbReference type="Proteomes" id="UP000287166">
    <property type="component" value="Unassembled WGS sequence"/>
</dbReference>
<dbReference type="AlphaFoldDB" id="A0A401GWK4"/>